<dbReference type="InterPro" id="IPR010982">
    <property type="entry name" value="Lambda_DNA-bd_dom_sf"/>
</dbReference>
<dbReference type="PANTHER" id="PTHR46797">
    <property type="entry name" value="HTH-TYPE TRANSCRIPTIONAL REGULATOR"/>
    <property type="match status" value="1"/>
</dbReference>
<dbReference type="SMART" id="SM00530">
    <property type="entry name" value="HTH_XRE"/>
    <property type="match status" value="1"/>
</dbReference>
<gene>
    <name evidence="3" type="ORF">CAE01nite_16260</name>
</gene>
<dbReference type="OrthoDB" id="3675359at2"/>
<comment type="caution">
    <text evidence="3">The sequence shown here is derived from an EMBL/GenBank/DDBJ whole genome shotgun (WGS) entry which is preliminary data.</text>
</comment>
<evidence type="ECO:0000313" key="4">
    <source>
        <dbReference type="Proteomes" id="UP000321181"/>
    </source>
</evidence>
<dbReference type="SUPFAM" id="SSF47413">
    <property type="entry name" value="lambda repressor-like DNA-binding domains"/>
    <property type="match status" value="1"/>
</dbReference>
<feature type="domain" description="HTH cro/C1-type" evidence="2">
    <location>
        <begin position="8"/>
        <end position="61"/>
    </location>
</feature>
<protein>
    <recommendedName>
        <fullName evidence="2">HTH cro/C1-type domain-containing protein</fullName>
    </recommendedName>
</protein>
<name>A0A512DBP6_9CELL</name>
<dbReference type="Pfam" id="PF13560">
    <property type="entry name" value="HTH_31"/>
    <property type="match status" value="1"/>
</dbReference>
<dbReference type="SUPFAM" id="SSF48452">
    <property type="entry name" value="TPR-like"/>
    <property type="match status" value="1"/>
</dbReference>
<keyword evidence="1" id="KW-0238">DNA-binding</keyword>
<dbReference type="GO" id="GO:0003677">
    <property type="term" value="F:DNA binding"/>
    <property type="evidence" value="ECO:0007669"/>
    <property type="project" value="UniProtKB-KW"/>
</dbReference>
<dbReference type="Gene3D" id="1.25.40.10">
    <property type="entry name" value="Tetratricopeptide repeat domain"/>
    <property type="match status" value="2"/>
</dbReference>
<reference evidence="3 4" key="1">
    <citation type="submission" date="2019-07" db="EMBL/GenBank/DDBJ databases">
        <title>Whole genome shotgun sequence of Cellulomonas aerilata NBRC 106308.</title>
        <authorList>
            <person name="Hosoyama A."/>
            <person name="Uohara A."/>
            <person name="Ohji S."/>
            <person name="Ichikawa N."/>
        </authorList>
    </citation>
    <scope>NUCLEOTIDE SEQUENCE [LARGE SCALE GENOMIC DNA]</scope>
    <source>
        <strain evidence="3 4">NBRC 106308</strain>
    </source>
</reference>
<dbReference type="RefSeq" id="WP_146902571.1">
    <property type="nucleotide sequence ID" value="NZ_BAAARM010000009.1"/>
</dbReference>
<organism evidence="3 4">
    <name type="scientific">Cellulomonas aerilata</name>
    <dbReference type="NCBI Taxonomy" id="515326"/>
    <lineage>
        <taxon>Bacteria</taxon>
        <taxon>Bacillati</taxon>
        <taxon>Actinomycetota</taxon>
        <taxon>Actinomycetes</taxon>
        <taxon>Micrococcales</taxon>
        <taxon>Cellulomonadaceae</taxon>
        <taxon>Cellulomonas</taxon>
    </lineage>
</organism>
<dbReference type="PROSITE" id="PS50943">
    <property type="entry name" value="HTH_CROC1"/>
    <property type="match status" value="1"/>
</dbReference>
<dbReference type="CDD" id="cd00093">
    <property type="entry name" value="HTH_XRE"/>
    <property type="match status" value="1"/>
</dbReference>
<dbReference type="EMBL" id="BJYY01000012">
    <property type="protein sequence ID" value="GEO33901.1"/>
    <property type="molecule type" value="Genomic_DNA"/>
</dbReference>
<dbReference type="InterPro" id="IPR011990">
    <property type="entry name" value="TPR-like_helical_dom_sf"/>
</dbReference>
<dbReference type="GO" id="GO:0003700">
    <property type="term" value="F:DNA-binding transcription factor activity"/>
    <property type="evidence" value="ECO:0007669"/>
    <property type="project" value="TreeGrafter"/>
</dbReference>
<dbReference type="AlphaFoldDB" id="A0A512DBP6"/>
<dbReference type="GO" id="GO:0005829">
    <property type="term" value="C:cytosol"/>
    <property type="evidence" value="ECO:0007669"/>
    <property type="project" value="TreeGrafter"/>
</dbReference>
<evidence type="ECO:0000313" key="3">
    <source>
        <dbReference type="EMBL" id="GEO33901.1"/>
    </source>
</evidence>
<dbReference type="InterPro" id="IPR001387">
    <property type="entry name" value="Cro/C1-type_HTH"/>
</dbReference>
<dbReference type="Gene3D" id="1.10.260.40">
    <property type="entry name" value="lambda repressor-like DNA-binding domains"/>
    <property type="match status" value="1"/>
</dbReference>
<accession>A0A512DBP6</accession>
<dbReference type="PANTHER" id="PTHR46797:SF1">
    <property type="entry name" value="METHYLPHOSPHONATE SYNTHASE"/>
    <property type="match status" value="1"/>
</dbReference>
<proteinExistence type="predicted"/>
<dbReference type="Proteomes" id="UP000321181">
    <property type="component" value="Unassembled WGS sequence"/>
</dbReference>
<evidence type="ECO:0000259" key="2">
    <source>
        <dbReference type="PROSITE" id="PS50943"/>
    </source>
</evidence>
<dbReference type="InterPro" id="IPR050807">
    <property type="entry name" value="TransReg_Diox_bact_type"/>
</dbReference>
<keyword evidence="4" id="KW-1185">Reference proteome</keyword>
<evidence type="ECO:0000256" key="1">
    <source>
        <dbReference type="ARBA" id="ARBA00023125"/>
    </source>
</evidence>
<sequence>MTEVSDRVRELRLAAGLSQTALAGDAFSPSYISLIEAGRRVPTDAALEVLATRLDTTVDYLRHGDTAPSEARARLDVDYAKLALLDGDAVQARDRLQALDLDTIAPSHHTEILLTLARAHEALGELEASVAVLEPLLARLRRRGQHLEVAAVANELVASYLEAGDLHRSIDLGERVAEELEAAGLTGTDEHLRLSSTVLWAYVERGDMLYATHRVAELIAQAEAHGTPRGRGSVYWNAAIVAEERRDFALAHAFTSRALALLGETSTGRDIPRLRLNYAWLLLRSDPAEPALALEQLDMAAERLAGVGFEVDMARIEVERSRAHLMLGDVAASQHWAGAALERLEGTTRLETAVAHLAMGDALHAAGKETEAAAAYGWAADMLGMMSASRQSAAAWRELGDRFLGRGDTARAAAAFDRALSEAGFRHAVPAGVLAILGGTGAS</sequence>